<keyword evidence="1" id="KW-0813">Transport</keyword>
<organism evidence="5 6">
    <name type="scientific">Corynebacterium sphenisci DSM 44792</name>
    <dbReference type="NCBI Taxonomy" id="1437874"/>
    <lineage>
        <taxon>Bacteria</taxon>
        <taxon>Bacillati</taxon>
        <taxon>Actinomycetota</taxon>
        <taxon>Actinomycetes</taxon>
        <taxon>Mycobacteriales</taxon>
        <taxon>Corynebacteriaceae</taxon>
        <taxon>Corynebacterium</taxon>
    </lineage>
</organism>
<evidence type="ECO:0000256" key="1">
    <source>
        <dbReference type="ARBA" id="ARBA00022448"/>
    </source>
</evidence>
<dbReference type="GO" id="GO:0005524">
    <property type="term" value="F:ATP binding"/>
    <property type="evidence" value="ECO:0007669"/>
    <property type="project" value="UniProtKB-KW"/>
</dbReference>
<evidence type="ECO:0000259" key="4">
    <source>
        <dbReference type="PROSITE" id="PS50893"/>
    </source>
</evidence>
<dbReference type="InterPro" id="IPR003593">
    <property type="entry name" value="AAA+_ATPase"/>
</dbReference>
<dbReference type="EMBL" id="CP009248">
    <property type="protein sequence ID" value="APT90812.1"/>
    <property type="molecule type" value="Genomic_DNA"/>
</dbReference>
<dbReference type="Gene3D" id="3.40.50.300">
    <property type="entry name" value="P-loop containing nucleotide triphosphate hydrolases"/>
    <property type="match status" value="1"/>
</dbReference>
<dbReference type="STRING" id="1437874.CSPHI_06855"/>
<keyword evidence="6" id="KW-1185">Reference proteome</keyword>
<feature type="domain" description="ABC transporter" evidence="4">
    <location>
        <begin position="1"/>
        <end position="213"/>
    </location>
</feature>
<evidence type="ECO:0000313" key="6">
    <source>
        <dbReference type="Proteomes" id="UP000185469"/>
    </source>
</evidence>
<proteinExistence type="predicted"/>
<reference evidence="5 6" key="1">
    <citation type="submission" date="2014-08" db="EMBL/GenBank/DDBJ databases">
        <title>Complete genome sequence of Corynebacterium sphenisci CECT 5990(T) (=DSM 44792(T)), isolated from healthy wild penguins.</title>
        <authorList>
            <person name="Ruckert C."/>
            <person name="Albersmeier A."/>
            <person name="Winkler A."/>
            <person name="Kalinowski J."/>
        </authorList>
    </citation>
    <scope>NUCLEOTIDE SEQUENCE [LARGE SCALE GENOMIC DNA]</scope>
    <source>
        <strain evidence="5 6">DSM 44792</strain>
    </source>
</reference>
<dbReference type="Proteomes" id="UP000185469">
    <property type="component" value="Chromosome"/>
</dbReference>
<dbReference type="KEGG" id="csph:CSPHI_06855"/>
<gene>
    <name evidence="5" type="ORF">CSPHI_06855</name>
</gene>
<sequence>MRFSFGSFPVLKGVDLDVAPGETVLLTGENGCGKSTLLKVLIGQLPRDAGELTVLGQEVGGRTGLRHVGYVPQANVMAKISFPITSRELAVQGLTRDFGPVKIPRRVHRERTDAEFRRMGLADYLDVPFGELSGGLQQRVMITRALLAEPRLLVLDEPTAGVDKDSRAGFLDLLRELGEDLGMSIVVVTHDLATVQRHLAVTTTYRMEEGTLIRC</sequence>
<dbReference type="InterPro" id="IPR050153">
    <property type="entry name" value="Metal_Ion_Import_ABC"/>
</dbReference>
<protein>
    <recommendedName>
        <fullName evidence="4">ABC transporter domain-containing protein</fullName>
    </recommendedName>
</protein>
<keyword evidence="2" id="KW-0547">Nucleotide-binding</keyword>
<dbReference type="InterPro" id="IPR003439">
    <property type="entry name" value="ABC_transporter-like_ATP-bd"/>
</dbReference>
<dbReference type="PANTHER" id="PTHR42734">
    <property type="entry name" value="METAL TRANSPORT SYSTEM ATP-BINDING PROTEIN TM_0124-RELATED"/>
    <property type="match status" value="1"/>
</dbReference>
<keyword evidence="3" id="KW-0067">ATP-binding</keyword>
<evidence type="ECO:0000313" key="5">
    <source>
        <dbReference type="EMBL" id="APT90812.1"/>
    </source>
</evidence>
<dbReference type="SMART" id="SM00382">
    <property type="entry name" value="AAA"/>
    <property type="match status" value="1"/>
</dbReference>
<name>A0A1L7CYB1_9CORY</name>
<dbReference type="GO" id="GO:0016887">
    <property type="term" value="F:ATP hydrolysis activity"/>
    <property type="evidence" value="ECO:0007669"/>
    <property type="project" value="InterPro"/>
</dbReference>
<dbReference type="Pfam" id="PF00005">
    <property type="entry name" value="ABC_tran"/>
    <property type="match status" value="1"/>
</dbReference>
<evidence type="ECO:0000256" key="3">
    <source>
        <dbReference type="ARBA" id="ARBA00022840"/>
    </source>
</evidence>
<accession>A0A1L7CYB1</accession>
<dbReference type="AlphaFoldDB" id="A0A1L7CYB1"/>
<dbReference type="PROSITE" id="PS50893">
    <property type="entry name" value="ABC_TRANSPORTER_2"/>
    <property type="match status" value="1"/>
</dbReference>
<dbReference type="SUPFAM" id="SSF52540">
    <property type="entry name" value="P-loop containing nucleoside triphosphate hydrolases"/>
    <property type="match status" value="1"/>
</dbReference>
<evidence type="ECO:0000256" key="2">
    <source>
        <dbReference type="ARBA" id="ARBA00022741"/>
    </source>
</evidence>
<dbReference type="InterPro" id="IPR027417">
    <property type="entry name" value="P-loop_NTPase"/>
</dbReference>